<keyword evidence="9" id="KW-1185">Reference proteome</keyword>
<evidence type="ECO:0000256" key="4">
    <source>
        <dbReference type="ARBA" id="ARBA00023180"/>
    </source>
</evidence>
<reference evidence="8" key="1">
    <citation type="submission" date="2022-01" db="EMBL/GenBank/DDBJ databases">
        <authorList>
            <person name="King R."/>
        </authorList>
    </citation>
    <scope>NUCLEOTIDE SEQUENCE</scope>
</reference>
<dbReference type="InterPro" id="IPR006047">
    <property type="entry name" value="GH13_cat_dom"/>
</dbReference>
<evidence type="ECO:0000256" key="1">
    <source>
        <dbReference type="ARBA" id="ARBA00001657"/>
    </source>
</evidence>
<accession>A0A9N9MJZ6</accession>
<dbReference type="InterPro" id="IPR045857">
    <property type="entry name" value="O16G_dom_2"/>
</dbReference>
<feature type="signal peptide" evidence="6">
    <location>
        <begin position="1"/>
        <end position="21"/>
    </location>
</feature>
<dbReference type="Pfam" id="PF00128">
    <property type="entry name" value="Alpha-amylase"/>
    <property type="match status" value="1"/>
</dbReference>
<comment type="similarity">
    <text evidence="2">Belongs to the glycosyl hydrolase 13 family.</text>
</comment>
<dbReference type="EC" id="3.2.1.20" evidence="3"/>
<evidence type="ECO:0000256" key="6">
    <source>
        <dbReference type="SAM" id="SignalP"/>
    </source>
</evidence>
<dbReference type="EMBL" id="OU892278">
    <property type="protein sequence ID" value="CAG9764642.1"/>
    <property type="molecule type" value="Genomic_DNA"/>
</dbReference>
<dbReference type="Gene3D" id="3.20.20.80">
    <property type="entry name" value="Glycosidases"/>
    <property type="match status" value="1"/>
</dbReference>
<evidence type="ECO:0000313" key="9">
    <source>
        <dbReference type="Proteomes" id="UP001152799"/>
    </source>
</evidence>
<dbReference type="GO" id="GO:0005975">
    <property type="term" value="P:carbohydrate metabolic process"/>
    <property type="evidence" value="ECO:0007669"/>
    <property type="project" value="InterPro"/>
</dbReference>
<keyword evidence="5" id="KW-0326">Glycosidase</keyword>
<keyword evidence="6" id="KW-0732">Signal</keyword>
<gene>
    <name evidence="8" type="ORF">CEUTPL_LOCUS5276</name>
</gene>
<dbReference type="GO" id="GO:0004558">
    <property type="term" value="F:alpha-1,4-glucosidase activity"/>
    <property type="evidence" value="ECO:0007669"/>
    <property type="project" value="UniProtKB-EC"/>
</dbReference>
<dbReference type="PANTHER" id="PTHR10357:SF179">
    <property type="entry name" value="NEUTRAL AND BASIC AMINO ACID TRANSPORT PROTEIN RBAT"/>
    <property type="match status" value="1"/>
</dbReference>
<keyword evidence="4" id="KW-0325">Glycoprotein</keyword>
<keyword evidence="5" id="KW-0378">Hydrolase</keyword>
<feature type="chain" id="PRO_5040467581" description="alpha-glucosidase" evidence="6">
    <location>
        <begin position="22"/>
        <end position="580"/>
    </location>
</feature>
<dbReference type="Gene3D" id="3.90.400.10">
    <property type="entry name" value="Oligo-1,6-glucosidase, Domain 2"/>
    <property type="match status" value="1"/>
</dbReference>
<sequence>MRCTTILLVLVGFQFWLISNGAIVNSLENVDWWQKAVFYQIFPRSFKDSDNDGIGDIPGIIQKLDHFVDAGVDAIWLSPIYKSPMVDGGYDISDYRDIAPEYGTLDDFKKLLEDAHERKLKVVLDFVPNHSSDQHIWFKKSINKEEGYNEYYLWADAKYDSEGNRGPPNNWLSVFQNSGWTWNEQRGQYFFHQFTNKQPDLNLRSKMVQKEMKDIMTFWLNMGVDGFRVDAVPHIYEDEQLRDEPIDPNSGVIDPNNYDYLKHIYTKDQPKTFELVYDWRNFLDNYTAVNGGDTRIFMTEAATNIDKVARYYGTADGSQLGAHFSFNFYLIGLTDYNRPMDIKYTVDAWQSSLPSIYTLNWLTGNHDNHRVASRVSPRNIDGYNMMVMFLPGISITYMGEEFGQEDGEVTCEQGQDPSAVNNCTTFNQTSRDFERTPYQWDDSINAGFNEGAPTWLPVSKKYKYTNLENQREMSRSHYKVYQQLIKIKSLLRSANTLTVYQSDADILQLRRSSEGGDNEYFFLFNMGEDVKTMPIQDVTDEACLVLVSSVDAEYLPGDKIFNEDITLKPGDSFICKLLLV</sequence>
<comment type="catalytic activity">
    <reaction evidence="1">
        <text>Hydrolysis of terminal, non-reducing (1-&gt;4)-linked alpha-D-glucose residues with release of alpha-D-glucose.</text>
        <dbReference type="EC" id="3.2.1.20"/>
    </reaction>
</comment>
<evidence type="ECO:0000256" key="2">
    <source>
        <dbReference type="ARBA" id="ARBA00008061"/>
    </source>
</evidence>
<protein>
    <recommendedName>
        <fullName evidence="3">alpha-glucosidase</fullName>
        <ecNumber evidence="3">3.2.1.20</ecNumber>
    </recommendedName>
</protein>
<dbReference type="PANTHER" id="PTHR10357">
    <property type="entry name" value="ALPHA-AMYLASE FAMILY MEMBER"/>
    <property type="match status" value="1"/>
</dbReference>
<proteinExistence type="inferred from homology"/>
<evidence type="ECO:0000256" key="3">
    <source>
        <dbReference type="ARBA" id="ARBA00012741"/>
    </source>
</evidence>
<organism evidence="8 9">
    <name type="scientific">Ceutorhynchus assimilis</name>
    <name type="common">cabbage seed weevil</name>
    <dbReference type="NCBI Taxonomy" id="467358"/>
    <lineage>
        <taxon>Eukaryota</taxon>
        <taxon>Metazoa</taxon>
        <taxon>Ecdysozoa</taxon>
        <taxon>Arthropoda</taxon>
        <taxon>Hexapoda</taxon>
        <taxon>Insecta</taxon>
        <taxon>Pterygota</taxon>
        <taxon>Neoptera</taxon>
        <taxon>Endopterygota</taxon>
        <taxon>Coleoptera</taxon>
        <taxon>Polyphaga</taxon>
        <taxon>Cucujiformia</taxon>
        <taxon>Curculionidae</taxon>
        <taxon>Ceutorhynchinae</taxon>
        <taxon>Ceutorhynchus</taxon>
    </lineage>
</organism>
<dbReference type="OrthoDB" id="1740265at2759"/>
<dbReference type="InterPro" id="IPR017853">
    <property type="entry name" value="GH"/>
</dbReference>
<dbReference type="AlphaFoldDB" id="A0A9N9MJZ6"/>
<dbReference type="SMART" id="SM00642">
    <property type="entry name" value="Aamy"/>
    <property type="match status" value="1"/>
</dbReference>
<dbReference type="SUPFAM" id="SSF51445">
    <property type="entry name" value="(Trans)glycosidases"/>
    <property type="match status" value="1"/>
</dbReference>
<evidence type="ECO:0000259" key="7">
    <source>
        <dbReference type="SMART" id="SM00642"/>
    </source>
</evidence>
<dbReference type="CDD" id="cd11328">
    <property type="entry name" value="AmyAc_maltase"/>
    <property type="match status" value="1"/>
</dbReference>
<dbReference type="FunFam" id="3.90.400.10:FF:000001">
    <property type="entry name" value="Maltase A3, isoform A"/>
    <property type="match status" value="1"/>
</dbReference>
<evidence type="ECO:0000256" key="5">
    <source>
        <dbReference type="ARBA" id="ARBA00023295"/>
    </source>
</evidence>
<evidence type="ECO:0000313" key="8">
    <source>
        <dbReference type="EMBL" id="CAG9764642.1"/>
    </source>
</evidence>
<feature type="domain" description="Glycosyl hydrolase family 13 catalytic" evidence="7">
    <location>
        <begin position="40"/>
        <end position="435"/>
    </location>
</feature>
<dbReference type="Proteomes" id="UP001152799">
    <property type="component" value="Chromosome 2"/>
</dbReference>
<name>A0A9N9MJZ6_9CUCU</name>